<comment type="caution">
    <text evidence="16">Lacks conserved residue(s) required for the propagation of feature annotation.</text>
</comment>
<evidence type="ECO:0000256" key="2">
    <source>
        <dbReference type="ARBA" id="ARBA00006375"/>
    </source>
</evidence>
<feature type="transmembrane region" description="Helical" evidence="16">
    <location>
        <begin position="177"/>
        <end position="198"/>
    </location>
</feature>
<dbReference type="InterPro" id="IPR018108">
    <property type="entry name" value="MCP_transmembrane"/>
</dbReference>
<evidence type="ECO:0000256" key="1">
    <source>
        <dbReference type="ARBA" id="ARBA00004448"/>
    </source>
</evidence>
<evidence type="ECO:0000256" key="13">
    <source>
        <dbReference type="ARBA" id="ARBA00045250"/>
    </source>
</evidence>
<gene>
    <name evidence="17" type="ORF">ECRASSUSDP1_LOCUS17227</name>
</gene>
<evidence type="ECO:0000313" key="18">
    <source>
        <dbReference type="Proteomes" id="UP001295684"/>
    </source>
</evidence>
<dbReference type="PROSITE" id="PS50920">
    <property type="entry name" value="SOLCAR"/>
    <property type="match status" value="3"/>
</dbReference>
<keyword evidence="7" id="KW-0677">Repeat</keyword>
<dbReference type="InterPro" id="IPR002067">
    <property type="entry name" value="MCP"/>
</dbReference>
<evidence type="ECO:0000256" key="10">
    <source>
        <dbReference type="ARBA" id="ARBA00023128"/>
    </source>
</evidence>
<feature type="repeat" description="Solcar" evidence="14">
    <location>
        <begin position="116"/>
        <end position="205"/>
    </location>
</feature>
<dbReference type="Proteomes" id="UP001295684">
    <property type="component" value="Unassembled WGS sequence"/>
</dbReference>
<comment type="subunit">
    <text evidence="3 16">Monomer.</text>
</comment>
<dbReference type="GO" id="GO:0005471">
    <property type="term" value="F:ATP:ADP antiporter activity"/>
    <property type="evidence" value="ECO:0007669"/>
    <property type="project" value="UniProtKB-UniRule"/>
</dbReference>
<dbReference type="PRINTS" id="PR00926">
    <property type="entry name" value="MITOCARRIER"/>
</dbReference>
<keyword evidence="18" id="KW-1185">Reference proteome</keyword>
<dbReference type="EMBL" id="CAMPGE010017367">
    <property type="protein sequence ID" value="CAI2375861.1"/>
    <property type="molecule type" value="Genomic_DNA"/>
</dbReference>
<dbReference type="Gene3D" id="1.50.40.10">
    <property type="entry name" value="Mitochondrial carrier domain"/>
    <property type="match status" value="1"/>
</dbReference>
<keyword evidence="8" id="KW-0999">Mitochondrion inner membrane</keyword>
<dbReference type="GO" id="GO:0140021">
    <property type="term" value="P:mitochondrial ADP transmembrane transport"/>
    <property type="evidence" value="ECO:0007669"/>
    <property type="project" value="InterPro"/>
</dbReference>
<organism evidence="17 18">
    <name type="scientific">Euplotes crassus</name>
    <dbReference type="NCBI Taxonomy" id="5936"/>
    <lineage>
        <taxon>Eukaryota</taxon>
        <taxon>Sar</taxon>
        <taxon>Alveolata</taxon>
        <taxon>Ciliophora</taxon>
        <taxon>Intramacronucleata</taxon>
        <taxon>Spirotrichea</taxon>
        <taxon>Hypotrichia</taxon>
        <taxon>Euplotida</taxon>
        <taxon>Euplotidae</taxon>
        <taxon>Moneuplotes</taxon>
    </lineage>
</organism>
<keyword evidence="5" id="KW-0050">Antiport</keyword>
<evidence type="ECO:0000256" key="9">
    <source>
        <dbReference type="ARBA" id="ARBA00022989"/>
    </source>
</evidence>
<comment type="subcellular location">
    <subcellularLocation>
        <location evidence="16">Membrane</location>
        <topology evidence="16">Multi-pass membrane protein</topology>
    </subcellularLocation>
    <subcellularLocation>
        <location evidence="1">Mitochondrion inner membrane</location>
        <topology evidence="1">Multi-pass membrane protein</topology>
    </subcellularLocation>
</comment>
<dbReference type="InterPro" id="IPR023395">
    <property type="entry name" value="MCP_dom_sf"/>
</dbReference>
<evidence type="ECO:0000256" key="16">
    <source>
        <dbReference type="RuleBase" id="RU368008"/>
    </source>
</evidence>
<evidence type="ECO:0000256" key="12">
    <source>
        <dbReference type="ARBA" id="ARBA00024143"/>
    </source>
</evidence>
<dbReference type="GO" id="GO:1990544">
    <property type="term" value="P:mitochondrial ATP transmembrane transport"/>
    <property type="evidence" value="ECO:0007669"/>
    <property type="project" value="InterPro"/>
</dbReference>
<reference evidence="17" key="1">
    <citation type="submission" date="2023-07" db="EMBL/GenBank/DDBJ databases">
        <authorList>
            <consortium name="AG Swart"/>
            <person name="Singh M."/>
            <person name="Singh A."/>
            <person name="Seah K."/>
            <person name="Emmerich C."/>
        </authorList>
    </citation>
    <scope>NUCLEOTIDE SEQUENCE</scope>
    <source>
        <strain evidence="17">DP1</strain>
    </source>
</reference>
<dbReference type="Pfam" id="PF00153">
    <property type="entry name" value="Mito_carr"/>
    <property type="match status" value="3"/>
</dbReference>
<evidence type="ECO:0000256" key="8">
    <source>
        <dbReference type="ARBA" id="ARBA00022792"/>
    </source>
</evidence>
<keyword evidence="9 16" id="KW-1133">Transmembrane helix</keyword>
<dbReference type="PRINTS" id="PR00927">
    <property type="entry name" value="ADPTRNSLCASE"/>
</dbReference>
<accession>A0AAD2D0B4</accession>
<feature type="repeat" description="Solcar" evidence="14">
    <location>
        <begin position="12"/>
        <end position="104"/>
    </location>
</feature>
<evidence type="ECO:0000256" key="4">
    <source>
        <dbReference type="ARBA" id="ARBA00022448"/>
    </source>
</evidence>
<sequence length="303" mass="33778">MTKSNLHSKSGNKVLNDFIVGGVSAAISKTCVAPIERVKIILQVQANTKNLPAHKKYDGIIDCFVKVTQKQGFWSLWRGNLINVMRYFPTQALNFACKEKFKQYLNPYNRKEEPVKFFAGNVLSGSAAGATSLCVVYPLDFARTRLAADSGKEASREFIGFVDCLTKILKSDGPVGLYRGLPISLLGIVFYRGAYFGLYDTGHAFLFSSSKQDSFFKMWAFAQVTTTLANLFSYPLDTVRRRLMMQSGEANKAYTGTMDCFNKIYQKEGPRGFFKGGASNIIRSTGGALVLVFYSKIQTYMEL</sequence>
<keyword evidence="11 14" id="KW-0472">Membrane</keyword>
<evidence type="ECO:0000313" key="17">
    <source>
        <dbReference type="EMBL" id="CAI2375861.1"/>
    </source>
</evidence>
<evidence type="ECO:0000256" key="14">
    <source>
        <dbReference type="PROSITE-ProRule" id="PRU00282"/>
    </source>
</evidence>
<comment type="function">
    <text evidence="16">Catalyzes the exchange of ADP and ATP across the membrane.</text>
</comment>
<dbReference type="GO" id="GO:0005743">
    <property type="term" value="C:mitochondrial inner membrane"/>
    <property type="evidence" value="ECO:0007669"/>
    <property type="project" value="UniProtKB-SubCell"/>
</dbReference>
<name>A0AAD2D0B4_EUPCR</name>
<dbReference type="PANTHER" id="PTHR45635">
    <property type="entry name" value="ADP,ATP CARRIER PROTEIN 1-RELATED-RELATED"/>
    <property type="match status" value="1"/>
</dbReference>
<dbReference type="InterPro" id="IPR002113">
    <property type="entry name" value="ADT_euk_type"/>
</dbReference>
<evidence type="ECO:0000256" key="6">
    <source>
        <dbReference type="ARBA" id="ARBA00022692"/>
    </source>
</evidence>
<comment type="caution">
    <text evidence="17">The sequence shown here is derived from an EMBL/GenBank/DDBJ whole genome shotgun (WGS) entry which is preliminary data.</text>
</comment>
<comment type="function">
    <text evidence="13">ADP:ATP antiporter that mediates import of ADP into the mitochondrial matrix for ATP synthesis, and export of ATP out to fuel the cell. Cycles between the cytoplasmic-open state (c-state) and the matrix-open state (m-state): operates by the alternating access mechanism with a single substrate-binding site intermittently exposed to either the cytosolic (c-state) or matrix (m-state) side of the inner mitochondrial membrane.</text>
</comment>
<evidence type="ECO:0000256" key="11">
    <source>
        <dbReference type="ARBA" id="ARBA00023136"/>
    </source>
</evidence>
<dbReference type="PANTHER" id="PTHR45635:SF14">
    <property type="entry name" value="ADP_ATP TRANSLOCASE"/>
    <property type="match status" value="1"/>
</dbReference>
<feature type="repeat" description="Solcar" evidence="14">
    <location>
        <begin position="213"/>
        <end position="300"/>
    </location>
</feature>
<keyword evidence="6 14" id="KW-0812">Transmembrane</keyword>
<evidence type="ECO:0000256" key="15">
    <source>
        <dbReference type="RuleBase" id="RU000488"/>
    </source>
</evidence>
<dbReference type="AlphaFoldDB" id="A0AAD2D0B4"/>
<keyword evidence="4 15" id="KW-0813">Transport</keyword>
<evidence type="ECO:0000256" key="7">
    <source>
        <dbReference type="ARBA" id="ARBA00022737"/>
    </source>
</evidence>
<feature type="transmembrane region" description="Helical" evidence="16">
    <location>
        <begin position="218"/>
        <end position="236"/>
    </location>
</feature>
<comment type="catalytic activity">
    <reaction evidence="12">
        <text>ADP(in) + ATP(out) = ADP(out) + ATP(in)</text>
        <dbReference type="Rhea" id="RHEA:34999"/>
        <dbReference type="ChEBI" id="CHEBI:30616"/>
        <dbReference type="ChEBI" id="CHEBI:456216"/>
    </reaction>
    <physiologicalReaction direction="left-to-right" evidence="12">
        <dbReference type="Rhea" id="RHEA:35000"/>
    </physiologicalReaction>
</comment>
<keyword evidence="10" id="KW-0496">Mitochondrion</keyword>
<comment type="similarity">
    <text evidence="2 15">Belongs to the mitochondrial carrier (TC 2.A.29) family.</text>
</comment>
<dbReference type="SUPFAM" id="SSF103506">
    <property type="entry name" value="Mitochondrial carrier"/>
    <property type="match status" value="1"/>
</dbReference>
<evidence type="ECO:0000256" key="3">
    <source>
        <dbReference type="ARBA" id="ARBA00011245"/>
    </source>
</evidence>
<evidence type="ECO:0000256" key="5">
    <source>
        <dbReference type="ARBA" id="ARBA00022449"/>
    </source>
</evidence>
<protein>
    <recommendedName>
        <fullName evidence="16">ADP/ATP translocase</fullName>
    </recommendedName>
    <alternativeName>
        <fullName evidence="16">ADP,ATP carrier protein</fullName>
    </alternativeName>
</protein>
<proteinExistence type="inferred from homology"/>